<dbReference type="Pfam" id="PF20041">
    <property type="entry name" value="DUF6443"/>
    <property type="match status" value="1"/>
</dbReference>
<accession>A0A2S9IWT2</accession>
<dbReference type="RefSeq" id="WP_105718588.1">
    <property type="nucleotide sequence ID" value="NZ_PVBQ01000024.1"/>
</dbReference>
<dbReference type="InterPro" id="IPR050708">
    <property type="entry name" value="T6SS_VgrG/RHS"/>
</dbReference>
<evidence type="ECO:0000313" key="3">
    <source>
        <dbReference type="EMBL" id="PRD44979.1"/>
    </source>
</evidence>
<gene>
    <name evidence="3" type="ORF">C5745_18940</name>
</gene>
<dbReference type="EMBL" id="PVBQ01000024">
    <property type="protein sequence ID" value="PRD44979.1"/>
    <property type="molecule type" value="Genomic_DNA"/>
</dbReference>
<organism evidence="3 4">
    <name type="scientific">Sphingobacterium haloxyli</name>
    <dbReference type="NCBI Taxonomy" id="2100533"/>
    <lineage>
        <taxon>Bacteria</taxon>
        <taxon>Pseudomonadati</taxon>
        <taxon>Bacteroidota</taxon>
        <taxon>Sphingobacteriia</taxon>
        <taxon>Sphingobacteriales</taxon>
        <taxon>Sphingobacteriaceae</taxon>
        <taxon>Sphingobacterium</taxon>
    </lineage>
</organism>
<dbReference type="OrthoDB" id="1191296at2"/>
<feature type="domain" description="DUF6443" evidence="2">
    <location>
        <begin position="94"/>
        <end position="232"/>
    </location>
</feature>
<evidence type="ECO:0000313" key="4">
    <source>
        <dbReference type="Proteomes" id="UP000239711"/>
    </source>
</evidence>
<feature type="compositionally biased region" description="Basic residues" evidence="1">
    <location>
        <begin position="1122"/>
        <end position="1132"/>
    </location>
</feature>
<evidence type="ECO:0000259" key="2">
    <source>
        <dbReference type="Pfam" id="PF20041"/>
    </source>
</evidence>
<dbReference type="AlphaFoldDB" id="A0A2S9IWT2"/>
<keyword evidence="4" id="KW-1185">Reference proteome</keyword>
<dbReference type="PANTHER" id="PTHR32305:SF15">
    <property type="entry name" value="PROTEIN RHSA-RELATED"/>
    <property type="match status" value="1"/>
</dbReference>
<feature type="region of interest" description="Disordered" evidence="1">
    <location>
        <begin position="1113"/>
        <end position="1132"/>
    </location>
</feature>
<dbReference type="PANTHER" id="PTHR32305">
    <property type="match status" value="1"/>
</dbReference>
<sequence length="1191" mass="133596">MCYRTTVTIIDPRPMEMKRLLTIIYFLLLAIVGHGQPSHLELHAYNDEPVIQALDSIVLKPGFHIRLGKNVLLSIQQHPNISSSPSSNQNYILTRTFRKEVKAGQLGQARNIGEENQTVQYFDGLGRPMQTVDLMASPKYKDIVQHIEYDGFGRESHKYLPYAEQTSNNGSFKMAAKTSQENYYKSTGWDAHVKKTERPYAVTVFENSPLNRVKEQGAPGMVWQPATSRTSSTGRTVVTDYGTNVITPSAEAVKLWQVDYNASGTPTGARSTTSYAAGRLYKTVVKDENWVSDRAGTVEEYRDFDDRVVLKRIWETESKKLETYYVYDDFGDLCYVVPPAVTAGSFTESAAAFTNYIYAYRYDSRRRLKEKKIPGKGWEWIVYNQNDLPIMTQDALQRTKNPKEWSYTKYDAFGRVVQTGTLTAAHATQSAAQTAADNHARPGNRDWEQRRVNAAEYSNVSFPVANLKRLTVSYYDNYNKFMGSVDTVQLAPRAISRSTKVHSLLTGSRVYTDSGTDSLLTVYYYDERGRTIQTASRNHLGGKDIVTNTYLFSGEVETSKREHWKSLTTSQPMTVLTTNKYDHVGRLVETKKRVGSHAEVTQSQLAYNEIGQLMEKKLHVSGSSAVQEVAYGYNERGWTTSINNPSSVTDKRRFGMNLHYANNPQAYNGNIGSVQWNTKVTSSQTQTPLQTYTYTYDKLNRLKKAAYSGATNKTGRYNEELAYDVMGNIDTLRRTNGDTGWYNHFKYSYTGNKLNSVTDIGTANRDNSFIYDVNGNVTKNDRLGITDIEYNYLNLPKKFVKGTQQLVYTYDATGRKLKKALGNAVTDYVDGIQYKNGVLEFIQTEEGRILPNGSSFVYEYFLKDHLGNTRAIVDHTGKVSQIQDYYAFGMEMNTGSGLNSASNHYKYNGKEKQVELGLDQLDYGARFYDAEIGRWNVVDPAADYYPEVSPYAYVLNDPLSYTDENGEIPGPVGAVIGIAADYIQQVGINYFIGGHDLKSSLTSEISIPSLVVSGVSGAFTGGISSLTNTLTSKVGQKALTKIIDVGIDAMVSTVGKEAVNYAEGKDIDVWKSLTGGLLEAGIGKLIPLKYVDKLEKKLLRKMNVSANKAEKYKRRMANDSHRNKKTQKRNQTKFKEYSGQNRSYTRAYMGVRTVNEAYKIGGAEALQRLNLYISSPSPIPGIEVGTPEILK</sequence>
<protein>
    <submittedName>
        <fullName evidence="3">Sugar-binding protein</fullName>
    </submittedName>
</protein>
<comment type="caution">
    <text evidence="3">The sequence shown here is derived from an EMBL/GenBank/DDBJ whole genome shotgun (WGS) entry which is preliminary data.</text>
</comment>
<dbReference type="Gene3D" id="2.180.10.10">
    <property type="entry name" value="RHS repeat-associated core"/>
    <property type="match status" value="1"/>
</dbReference>
<reference evidence="3 4" key="1">
    <citation type="submission" date="2018-02" db="EMBL/GenBank/DDBJ databases">
        <title>The draft genome of Sphingobacterium sp. 5JN-11.</title>
        <authorList>
            <person name="Liu L."/>
            <person name="Li L."/>
            <person name="Liang L."/>
            <person name="Zhang X."/>
            <person name="Wang T."/>
        </authorList>
    </citation>
    <scope>NUCLEOTIDE SEQUENCE [LARGE SCALE GENOMIC DNA]</scope>
    <source>
        <strain evidence="3 4">5JN-11</strain>
    </source>
</reference>
<dbReference type="Proteomes" id="UP000239711">
    <property type="component" value="Unassembled WGS sequence"/>
</dbReference>
<proteinExistence type="predicted"/>
<evidence type="ECO:0000256" key="1">
    <source>
        <dbReference type="SAM" id="MobiDB-lite"/>
    </source>
</evidence>
<name>A0A2S9IWT2_9SPHI</name>
<dbReference type="NCBIfam" id="TIGR03696">
    <property type="entry name" value="Rhs_assc_core"/>
    <property type="match status" value="1"/>
</dbReference>
<dbReference type="InterPro" id="IPR045619">
    <property type="entry name" value="DUF6443"/>
</dbReference>
<dbReference type="InterPro" id="IPR022385">
    <property type="entry name" value="Rhs_assc_core"/>
</dbReference>